<keyword evidence="5 7" id="KW-0371">Homeobox</keyword>
<dbReference type="InterPro" id="IPR001356">
    <property type="entry name" value="HD"/>
</dbReference>
<dbReference type="PANTHER" id="PTHR24340:SF82">
    <property type="entry name" value="HOMEOBOX PROTEIN VND"/>
    <property type="match status" value="1"/>
</dbReference>
<dbReference type="PANTHER" id="PTHR24340">
    <property type="entry name" value="HOMEOBOX PROTEIN NKX"/>
    <property type="match status" value="1"/>
</dbReference>
<proteinExistence type="inferred from homology"/>
<dbReference type="CDD" id="cd00086">
    <property type="entry name" value="homeodomain"/>
    <property type="match status" value="1"/>
</dbReference>
<feature type="domain" description="Homeobox" evidence="11">
    <location>
        <begin position="169"/>
        <end position="229"/>
    </location>
</feature>
<accession>A0AAN5D5P1</accession>
<evidence type="ECO:0000313" key="12">
    <source>
        <dbReference type="EMBL" id="GMR56507.1"/>
    </source>
</evidence>
<evidence type="ECO:0000259" key="11">
    <source>
        <dbReference type="PROSITE" id="PS50071"/>
    </source>
</evidence>
<feature type="DNA-binding region" description="Homeobox" evidence="7">
    <location>
        <begin position="171"/>
        <end position="230"/>
    </location>
</feature>
<evidence type="ECO:0000256" key="3">
    <source>
        <dbReference type="ARBA" id="ARBA00022473"/>
    </source>
</evidence>
<evidence type="ECO:0000256" key="6">
    <source>
        <dbReference type="ARBA" id="ARBA00023242"/>
    </source>
</evidence>
<reference evidence="13" key="1">
    <citation type="submission" date="2022-10" db="EMBL/GenBank/DDBJ databases">
        <title>Genome assembly of Pristionchus species.</title>
        <authorList>
            <person name="Yoshida K."/>
            <person name="Sommer R.J."/>
        </authorList>
    </citation>
    <scope>NUCLEOTIDE SEQUENCE [LARGE SCALE GENOMIC DNA]</scope>
    <source>
        <strain evidence="13">RS5460</strain>
    </source>
</reference>
<dbReference type="Gene3D" id="1.10.10.60">
    <property type="entry name" value="Homeodomain-like"/>
    <property type="match status" value="1"/>
</dbReference>
<sequence>MIRIAVLKLLVANSCSCHQTCTSIPSGRNHATSRICVNILYSFRSEIPKWEITPADPSLLQPQLNQWDQQIGVIGYPALNQSYAYDQSAYLHASYGLNMPSPSNVTNTVPKFNPVGVHSSSSSTFLTTSNASPSQSNTSDKNAIEPEMGEMGDEYEEEDEEEETGDGKKRKRKRRVLFSKTQTYELEKRFRSQRYLSAPEREQLAQEIRLTPTQVKIWFQNHRYKTKKTDIPEKTISSSFMPSLQQTPLPGSLSQSAFSPASNGSRNLPVPQMVREIKTEPATTSYSPQNFGNTGYLPVSSSYGLPMVGYAPSHAPGQYAHWQPAYFQ</sequence>
<keyword evidence="6 7" id="KW-0539">Nucleus</keyword>
<dbReference type="PRINTS" id="PR00024">
    <property type="entry name" value="HOMEOBOX"/>
</dbReference>
<dbReference type="InterPro" id="IPR009057">
    <property type="entry name" value="Homeodomain-like_sf"/>
</dbReference>
<dbReference type="InterPro" id="IPR050394">
    <property type="entry name" value="Homeobox_NK-like"/>
</dbReference>
<feature type="chain" id="PRO_5042857372" description="Homeobox domain-containing protein" evidence="10">
    <location>
        <begin position="18"/>
        <end position="328"/>
    </location>
</feature>
<evidence type="ECO:0000256" key="2">
    <source>
        <dbReference type="ARBA" id="ARBA00005661"/>
    </source>
</evidence>
<comment type="similarity">
    <text evidence="2">Belongs to the NK-2 homeobox family.</text>
</comment>
<keyword evidence="3" id="KW-0217">Developmental protein</keyword>
<evidence type="ECO:0000256" key="4">
    <source>
        <dbReference type="ARBA" id="ARBA00023125"/>
    </source>
</evidence>
<comment type="caution">
    <text evidence="12">The sequence shown here is derived from an EMBL/GenBank/DDBJ whole genome shotgun (WGS) entry which is preliminary data.</text>
</comment>
<name>A0AAN5D5P1_9BILA</name>
<feature type="compositionally biased region" description="Acidic residues" evidence="9">
    <location>
        <begin position="147"/>
        <end position="164"/>
    </location>
</feature>
<dbReference type="SMART" id="SM00389">
    <property type="entry name" value="HOX"/>
    <property type="match status" value="1"/>
</dbReference>
<organism evidence="12 13">
    <name type="scientific">Pristionchus mayeri</name>
    <dbReference type="NCBI Taxonomy" id="1317129"/>
    <lineage>
        <taxon>Eukaryota</taxon>
        <taxon>Metazoa</taxon>
        <taxon>Ecdysozoa</taxon>
        <taxon>Nematoda</taxon>
        <taxon>Chromadorea</taxon>
        <taxon>Rhabditida</taxon>
        <taxon>Rhabditina</taxon>
        <taxon>Diplogasteromorpha</taxon>
        <taxon>Diplogasteroidea</taxon>
        <taxon>Neodiplogasteridae</taxon>
        <taxon>Pristionchus</taxon>
    </lineage>
</organism>
<evidence type="ECO:0000313" key="13">
    <source>
        <dbReference type="Proteomes" id="UP001328107"/>
    </source>
</evidence>
<feature type="compositionally biased region" description="Polar residues" evidence="9">
    <location>
        <begin position="246"/>
        <end position="266"/>
    </location>
</feature>
<feature type="signal peptide" evidence="10">
    <location>
        <begin position="1"/>
        <end position="17"/>
    </location>
</feature>
<dbReference type="SUPFAM" id="SSF46689">
    <property type="entry name" value="Homeodomain-like"/>
    <property type="match status" value="1"/>
</dbReference>
<dbReference type="EMBL" id="BTRK01000006">
    <property type="protein sequence ID" value="GMR56507.1"/>
    <property type="molecule type" value="Genomic_DNA"/>
</dbReference>
<dbReference type="GO" id="GO:0000978">
    <property type="term" value="F:RNA polymerase II cis-regulatory region sequence-specific DNA binding"/>
    <property type="evidence" value="ECO:0007669"/>
    <property type="project" value="TreeGrafter"/>
</dbReference>
<dbReference type="FunFam" id="1.10.10.60:FF:000101">
    <property type="entry name" value="NK2 homeobox 8"/>
    <property type="match status" value="1"/>
</dbReference>
<evidence type="ECO:0000256" key="5">
    <source>
        <dbReference type="ARBA" id="ARBA00023155"/>
    </source>
</evidence>
<keyword evidence="10" id="KW-0732">Signal</keyword>
<dbReference type="AlphaFoldDB" id="A0AAN5D5P1"/>
<evidence type="ECO:0000256" key="9">
    <source>
        <dbReference type="SAM" id="MobiDB-lite"/>
    </source>
</evidence>
<feature type="region of interest" description="Disordered" evidence="9">
    <location>
        <begin position="246"/>
        <end position="268"/>
    </location>
</feature>
<feature type="region of interest" description="Disordered" evidence="9">
    <location>
        <begin position="119"/>
        <end position="174"/>
    </location>
</feature>
<keyword evidence="13" id="KW-1185">Reference proteome</keyword>
<dbReference type="PROSITE" id="PS00027">
    <property type="entry name" value="HOMEOBOX_1"/>
    <property type="match status" value="1"/>
</dbReference>
<dbReference type="GO" id="GO:0005634">
    <property type="term" value="C:nucleus"/>
    <property type="evidence" value="ECO:0007669"/>
    <property type="project" value="UniProtKB-SubCell"/>
</dbReference>
<dbReference type="GO" id="GO:0000981">
    <property type="term" value="F:DNA-binding transcription factor activity, RNA polymerase II-specific"/>
    <property type="evidence" value="ECO:0007669"/>
    <property type="project" value="InterPro"/>
</dbReference>
<evidence type="ECO:0000256" key="8">
    <source>
        <dbReference type="RuleBase" id="RU000682"/>
    </source>
</evidence>
<feature type="compositionally biased region" description="Low complexity" evidence="9">
    <location>
        <begin position="119"/>
        <end position="132"/>
    </location>
</feature>
<comment type="subcellular location">
    <subcellularLocation>
        <location evidence="1 7 8">Nucleus</location>
    </subcellularLocation>
</comment>
<protein>
    <recommendedName>
        <fullName evidence="11">Homeobox domain-containing protein</fullName>
    </recommendedName>
</protein>
<keyword evidence="4 7" id="KW-0238">DNA-binding</keyword>
<evidence type="ECO:0000256" key="7">
    <source>
        <dbReference type="PROSITE-ProRule" id="PRU00108"/>
    </source>
</evidence>
<evidence type="ECO:0000256" key="1">
    <source>
        <dbReference type="ARBA" id="ARBA00004123"/>
    </source>
</evidence>
<dbReference type="PROSITE" id="PS50071">
    <property type="entry name" value="HOMEOBOX_2"/>
    <property type="match status" value="1"/>
</dbReference>
<dbReference type="Pfam" id="PF00046">
    <property type="entry name" value="Homeodomain"/>
    <property type="match status" value="1"/>
</dbReference>
<dbReference type="GO" id="GO:0030154">
    <property type="term" value="P:cell differentiation"/>
    <property type="evidence" value="ECO:0007669"/>
    <property type="project" value="TreeGrafter"/>
</dbReference>
<dbReference type="InterPro" id="IPR020479">
    <property type="entry name" value="HD_metazoa"/>
</dbReference>
<evidence type="ECO:0000256" key="10">
    <source>
        <dbReference type="SAM" id="SignalP"/>
    </source>
</evidence>
<gene>
    <name evidence="12" type="ORF">PMAYCL1PPCAC_26702</name>
</gene>
<dbReference type="Proteomes" id="UP001328107">
    <property type="component" value="Unassembled WGS sequence"/>
</dbReference>
<dbReference type="InterPro" id="IPR017970">
    <property type="entry name" value="Homeobox_CS"/>
</dbReference>